<comment type="caution">
    <text evidence="2">The sequence shown here is derived from an EMBL/GenBank/DDBJ whole genome shotgun (WGS) entry which is preliminary data.</text>
</comment>
<sequence length="1035" mass="112112">MSVDTAEELVQALRANDERPYGKQRTVTAEELAEAAEQLSEAGRLDDPQLLVVALFDLQEAYTYDAEQRKSPVVFAKVLKLWDTKPEAFNEWARTQLFWRFKWVASALRGLPEVPLAAVRRWDEEMRSRYTKAELGLQPYYAQRFYLAWHLDGPGGDAVADAFELWAGRPRTRYSDCVACELRSRADFHAHRGDDARALEIWKPVLDGESTCSEEPWSSHAHALLPFVRAGRLDEARSSHLVGYRFSRGKSAQTTEVGLHLEFCTLTRNEARGLEILAENRDLWATEGNPLGLLNFRGGVELLLTRLDADGHGALPVSGPPGENWTVASLLAHVHAQNAELAARFDARNGTDGVGARLRARLAQQPLLAEPLALGVRVPGLPEQSGARTPAPAPVRPAAAEAPQNLVELVCRARELYRAGHPDADALWLRVAERIEAEGFVLPDDAELGPLALLRAEVAQQRASDAMENRDRATARAEMERAVAHFAEAGREDRRIAAQARLAVVDAEPEDGATDWAALDRLRDAAVSLRATDPEADSDSLLTVLQSRTYAAHHALYRATQGAEAAEEAPGPRTAAAAAAQPSAASNASNPGEADVPAPPSPALPVSPMEQAAARFEAENTAFLQAAAEFGLRHRVSLALQYRADVAARQGRLDEADAALQEALRLLEEVQQPWRAPRALVLLGQIRVQQQRPQQAVEAFHRALGEAARWPDPSFPYGPAHSMLGQACAMSGDQHGAIRALTEAASRFDRGGDPEQATTVRLNLANLLRRSGRTADAVAVLESAVADADATGLDTTTSPSGGWGRLRAQLQLDLARGLEALDEHRDAAEEFLRLADAVADWEDQDVHTMAACEATVALGEAGLPDAARAALERALASHAVAPRPDQMAATLREFARQRMEADGADALEEALARIAESERVGADAVAAGHDVNPWFVTGSAHYERGRAYAEAQRPEEALAAFEESIALYAAVGREAEEPRAESLRLAAIVEAGPLGRRDAALQRLTAGITRCEQAGLPQAAKILTGLRDRVAAQRN</sequence>
<evidence type="ECO:0000313" key="3">
    <source>
        <dbReference type="Proteomes" id="UP000248889"/>
    </source>
</evidence>
<dbReference type="AlphaFoldDB" id="A0A2X0IKI6"/>
<dbReference type="RefSeq" id="WP_111502657.1">
    <property type="nucleotide sequence ID" value="NZ_QKYN01000075.1"/>
</dbReference>
<dbReference type="Gene3D" id="1.25.40.10">
    <property type="entry name" value="Tetratricopeptide repeat domain"/>
    <property type="match status" value="2"/>
</dbReference>
<organism evidence="2 3">
    <name type="scientific">Streptacidiphilus pinicola</name>
    <dbReference type="NCBI Taxonomy" id="2219663"/>
    <lineage>
        <taxon>Bacteria</taxon>
        <taxon>Bacillati</taxon>
        <taxon>Actinomycetota</taxon>
        <taxon>Actinomycetes</taxon>
        <taxon>Kitasatosporales</taxon>
        <taxon>Streptomycetaceae</taxon>
        <taxon>Streptacidiphilus</taxon>
    </lineage>
</organism>
<dbReference type="SUPFAM" id="SSF48452">
    <property type="entry name" value="TPR-like"/>
    <property type="match status" value="2"/>
</dbReference>
<feature type="region of interest" description="Disordered" evidence="1">
    <location>
        <begin position="562"/>
        <end position="608"/>
    </location>
</feature>
<reference evidence="2 3" key="1">
    <citation type="submission" date="2018-06" db="EMBL/GenBank/DDBJ databases">
        <title>Streptacidiphilus pinicola sp. nov., isolated from pine grove soil.</title>
        <authorList>
            <person name="Roh S.G."/>
            <person name="Park S."/>
            <person name="Kim M.-K."/>
            <person name="Yun B.-R."/>
            <person name="Park J."/>
            <person name="Kim M.J."/>
            <person name="Kim Y.S."/>
            <person name="Kim S.B."/>
        </authorList>
    </citation>
    <scope>NUCLEOTIDE SEQUENCE [LARGE SCALE GENOMIC DNA]</scope>
    <source>
        <strain evidence="2 3">MMS16-CNU450</strain>
    </source>
</reference>
<evidence type="ECO:0000256" key="1">
    <source>
        <dbReference type="SAM" id="MobiDB-lite"/>
    </source>
</evidence>
<dbReference type="EMBL" id="QKYN01000075">
    <property type="protein sequence ID" value="RAG83871.1"/>
    <property type="molecule type" value="Genomic_DNA"/>
</dbReference>
<dbReference type="SMART" id="SM00028">
    <property type="entry name" value="TPR"/>
    <property type="match status" value="5"/>
</dbReference>
<feature type="compositionally biased region" description="Low complexity" evidence="1">
    <location>
        <begin position="562"/>
        <end position="596"/>
    </location>
</feature>
<gene>
    <name evidence="2" type="ORF">DN069_19900</name>
</gene>
<evidence type="ECO:0000313" key="2">
    <source>
        <dbReference type="EMBL" id="RAG83871.1"/>
    </source>
</evidence>
<dbReference type="InterPro" id="IPR019734">
    <property type="entry name" value="TPR_rpt"/>
</dbReference>
<name>A0A2X0IKI6_9ACTN</name>
<protein>
    <recommendedName>
        <fullName evidence="4">Tetratricopeptide repeat protein</fullName>
    </recommendedName>
</protein>
<dbReference type="InterPro" id="IPR011990">
    <property type="entry name" value="TPR-like_helical_dom_sf"/>
</dbReference>
<dbReference type="OrthoDB" id="56388at2"/>
<evidence type="ECO:0008006" key="4">
    <source>
        <dbReference type="Google" id="ProtNLM"/>
    </source>
</evidence>
<keyword evidence="3" id="KW-1185">Reference proteome</keyword>
<dbReference type="Proteomes" id="UP000248889">
    <property type="component" value="Unassembled WGS sequence"/>
</dbReference>
<proteinExistence type="predicted"/>
<accession>A0A2X0IKI6</accession>